<protein>
    <submittedName>
        <fullName evidence="1">Uncharacterized protein</fullName>
    </submittedName>
</protein>
<organism evidence="1">
    <name type="scientific">Candidatus Kentrum sp. LFY</name>
    <dbReference type="NCBI Taxonomy" id="2126342"/>
    <lineage>
        <taxon>Bacteria</taxon>
        <taxon>Pseudomonadati</taxon>
        <taxon>Pseudomonadota</taxon>
        <taxon>Gammaproteobacteria</taxon>
        <taxon>Candidatus Kentrum</taxon>
    </lineage>
</organism>
<sequence length="70" mass="7665">MVERQCQGADFEQAIRESCDALMPIHPEGLQNTRRLLGESFATSSEDAIGHFLAMQNLCLAKLDRKGGAS</sequence>
<dbReference type="AlphaFoldDB" id="A0A450WQF6"/>
<reference evidence="1" key="1">
    <citation type="submission" date="2019-02" db="EMBL/GenBank/DDBJ databases">
        <authorList>
            <person name="Gruber-Vodicka R. H."/>
            <person name="Seah K. B. B."/>
        </authorList>
    </citation>
    <scope>NUCLEOTIDE SEQUENCE</scope>
    <source>
        <strain evidence="1">BECK_BY7</strain>
    </source>
</reference>
<proteinExistence type="predicted"/>
<accession>A0A450WQF6</accession>
<evidence type="ECO:0000313" key="1">
    <source>
        <dbReference type="EMBL" id="VFK19234.1"/>
    </source>
</evidence>
<name>A0A450WQF6_9GAMM</name>
<dbReference type="EMBL" id="CAADFN010000055">
    <property type="protein sequence ID" value="VFK19234.1"/>
    <property type="molecule type" value="Genomic_DNA"/>
</dbReference>
<gene>
    <name evidence="1" type="ORF">BECKLFY1418C_GA0070996_105519</name>
</gene>